<dbReference type="EMBL" id="CP151507">
    <property type="protein sequence ID" value="WZN63174.1"/>
    <property type="molecule type" value="Genomic_DNA"/>
</dbReference>
<evidence type="ECO:0000313" key="3">
    <source>
        <dbReference type="EMBL" id="WZN63174.1"/>
    </source>
</evidence>
<reference evidence="3 4" key="1">
    <citation type="submission" date="2024-03" db="EMBL/GenBank/DDBJ databases">
        <title>Complete genome sequence of the green alga Chloropicon roscoffensis RCC1871.</title>
        <authorList>
            <person name="Lemieux C."/>
            <person name="Pombert J.-F."/>
            <person name="Otis C."/>
            <person name="Turmel M."/>
        </authorList>
    </citation>
    <scope>NUCLEOTIDE SEQUENCE [LARGE SCALE GENOMIC DNA]</scope>
    <source>
        <strain evidence="3 4">RCC1871</strain>
    </source>
</reference>
<sequence>MSAGAAVIDLDSAGSPPSGNVEGGPLQLSTEELELVKKVGFARLMGVEGTDVDYVVKKYEVMIGRKSKSTPVDVVLGNSMSISRKHAKIAYNFETANWELTILGKNGVSVGKILYAPSSPPVVLRSQDLLQFGDKMEPVSMYFLLPLKERAA</sequence>
<proteinExistence type="predicted"/>
<gene>
    <name evidence="3" type="ORF">HKI87_07g47190</name>
</gene>
<name>A0AAX4PB57_9CHLO</name>
<feature type="domain" description="FHA" evidence="2">
    <location>
        <begin position="61"/>
        <end position="115"/>
    </location>
</feature>
<protein>
    <submittedName>
        <fullName evidence="3">Transcriptional activator FHA1</fullName>
    </submittedName>
</protein>
<organism evidence="3 4">
    <name type="scientific">Chloropicon roscoffensis</name>
    <dbReference type="NCBI Taxonomy" id="1461544"/>
    <lineage>
        <taxon>Eukaryota</taxon>
        <taxon>Viridiplantae</taxon>
        <taxon>Chlorophyta</taxon>
        <taxon>Chloropicophyceae</taxon>
        <taxon>Chloropicales</taxon>
        <taxon>Chloropicaceae</taxon>
        <taxon>Chloropicon</taxon>
    </lineage>
</organism>
<dbReference type="PROSITE" id="PS50006">
    <property type="entry name" value="FHA_DOMAIN"/>
    <property type="match status" value="1"/>
</dbReference>
<dbReference type="GO" id="GO:0005634">
    <property type="term" value="C:nucleus"/>
    <property type="evidence" value="ECO:0007669"/>
    <property type="project" value="UniProtKB-ARBA"/>
</dbReference>
<evidence type="ECO:0000256" key="1">
    <source>
        <dbReference type="ARBA" id="ARBA00023242"/>
    </source>
</evidence>
<dbReference type="GO" id="GO:0043565">
    <property type="term" value="F:sequence-specific DNA binding"/>
    <property type="evidence" value="ECO:0007669"/>
    <property type="project" value="TreeGrafter"/>
</dbReference>
<evidence type="ECO:0000313" key="4">
    <source>
        <dbReference type="Proteomes" id="UP001472866"/>
    </source>
</evidence>
<dbReference type="PANTHER" id="PTHR21712">
    <property type="entry name" value="PRE-RRNA-PROCESSING PROTEIN FHL1"/>
    <property type="match status" value="1"/>
</dbReference>
<dbReference type="InterPro" id="IPR008984">
    <property type="entry name" value="SMAD_FHA_dom_sf"/>
</dbReference>
<dbReference type="SUPFAM" id="SSF49879">
    <property type="entry name" value="SMAD/FHA domain"/>
    <property type="match status" value="1"/>
</dbReference>
<dbReference type="Pfam" id="PF00498">
    <property type="entry name" value="FHA"/>
    <property type="match status" value="1"/>
</dbReference>
<keyword evidence="4" id="KW-1185">Reference proteome</keyword>
<keyword evidence="1" id="KW-0539">Nucleus</keyword>
<dbReference type="AlphaFoldDB" id="A0AAX4PB57"/>
<dbReference type="Proteomes" id="UP001472866">
    <property type="component" value="Chromosome 07"/>
</dbReference>
<dbReference type="PANTHER" id="PTHR21712:SF29">
    <property type="entry name" value="PRE-RRNA-PROCESSING PROTEIN FHL1"/>
    <property type="match status" value="1"/>
</dbReference>
<dbReference type="InterPro" id="IPR045178">
    <property type="entry name" value="Fhl1/FHA1"/>
</dbReference>
<dbReference type="InterPro" id="IPR000253">
    <property type="entry name" value="FHA_dom"/>
</dbReference>
<dbReference type="CDD" id="cd22701">
    <property type="entry name" value="FHA_FKH1-like"/>
    <property type="match status" value="1"/>
</dbReference>
<dbReference type="Gene3D" id="2.60.200.20">
    <property type="match status" value="1"/>
</dbReference>
<accession>A0AAX4PB57</accession>
<dbReference type="GO" id="GO:0060962">
    <property type="term" value="P:regulation of ribosomal protein gene transcription by RNA polymerase II"/>
    <property type="evidence" value="ECO:0007669"/>
    <property type="project" value="InterPro"/>
</dbReference>
<evidence type="ECO:0000259" key="2">
    <source>
        <dbReference type="PROSITE" id="PS50006"/>
    </source>
</evidence>